<sequence length="735" mass="81225">MKYSRSLKGTLLFAVAGLVVLSTLLTALLASHRYAQSLEQTLAAQTENVGRALAAEAADLVLVNDLVSLRNMLERQRNAHPALTYLFIVRDGRILASTFGIEMPADLLAFNLPEHLAGDEMSLHRIVTETGSRHLDMALPIFDGHAGILRLGVSEDHLRREVRNLWTSIGIVALLILIPALAGGLLFLNRMTRPLLALVQAAQNFAPGKAPDPLPLHGQKEIAVLAEAFNIMTRRIHEYTRRLEDQALELEQAQSQLRASCEIVRNVSALGSLREIGTYLIRRTKEIVHCGEVNLLVFNADRTMFFVISSEEIFEVFAPEAIASAEAQLHGMEPIFQPRTPLFDPPLISNTLKELPNQAILPLHHEDRLCGAMIIGCAVNLPFQHQDLELVSLVLAQASGTLRRAAQQEVESGKFQSRQDALPGFMGIIGRDAKLRQIFQLIEDVAATDATVLIQGESGTGKELVARAIHDLSPRKSNPFVVINCSAYPATLLESELFGHERGAFTGAQKQRPGRFEQANGGTVFLDEIGEISATAQVKLLRVLQTQRFERVGGDKTVDVDVRIVAATNKNLLEEVKAGNFREDLYYRLDVVPINLPPLRERGNDVVLLAGHFLRRFRSEQEKTVAEISPKAMRLLLDYSWPGNVRELENVIEQATVLAKSNVVTPEELPTRLRTALGPSSSASPTLEEQERIIIQEVLESCSWNKKLAAQRLGIGRSTLYAKIKRLGITVPEDA</sequence>
<evidence type="ECO:0000256" key="7">
    <source>
        <dbReference type="SAM" id="Phobius"/>
    </source>
</evidence>
<dbReference type="RefSeq" id="WP_092117950.1">
    <property type="nucleotide sequence ID" value="NZ_FMXO01000005.1"/>
</dbReference>
<keyword evidence="6" id="KW-0804">Transcription</keyword>
<dbReference type="PRINTS" id="PR01590">
    <property type="entry name" value="HTHFIS"/>
</dbReference>
<dbReference type="GO" id="GO:0043565">
    <property type="term" value="F:sequence-specific DNA binding"/>
    <property type="evidence" value="ECO:0007669"/>
    <property type="project" value="InterPro"/>
</dbReference>
<dbReference type="InterPro" id="IPR058031">
    <property type="entry name" value="AAA_lid_NorR"/>
</dbReference>
<dbReference type="Gene3D" id="1.10.8.60">
    <property type="match status" value="1"/>
</dbReference>
<keyword evidence="11" id="KW-1185">Reference proteome</keyword>
<dbReference type="InterPro" id="IPR003593">
    <property type="entry name" value="AAA+_ATPase"/>
</dbReference>
<keyword evidence="1" id="KW-0547">Nucleotide-binding</keyword>
<evidence type="ECO:0000256" key="2">
    <source>
        <dbReference type="ARBA" id="ARBA00022840"/>
    </source>
</evidence>
<dbReference type="SUPFAM" id="SSF52540">
    <property type="entry name" value="P-loop containing nucleoside triphosphate hydrolases"/>
    <property type="match status" value="1"/>
</dbReference>
<keyword evidence="7" id="KW-0472">Membrane</keyword>
<dbReference type="InterPro" id="IPR002078">
    <property type="entry name" value="Sigma_54_int"/>
</dbReference>
<dbReference type="AlphaFoldDB" id="A0A1G6BI36"/>
<dbReference type="PANTHER" id="PTHR32071">
    <property type="entry name" value="TRANSCRIPTIONAL REGULATORY PROTEIN"/>
    <property type="match status" value="1"/>
</dbReference>
<dbReference type="SUPFAM" id="SSF55781">
    <property type="entry name" value="GAF domain-like"/>
    <property type="match status" value="1"/>
</dbReference>
<keyword evidence="4 10" id="KW-0238">DNA-binding</keyword>
<dbReference type="SMART" id="SM00382">
    <property type="entry name" value="AAA"/>
    <property type="match status" value="1"/>
</dbReference>
<gene>
    <name evidence="10" type="ORF">SAMN05660653_00959</name>
</gene>
<dbReference type="InterPro" id="IPR029016">
    <property type="entry name" value="GAF-like_dom_sf"/>
</dbReference>
<dbReference type="InterPro" id="IPR003660">
    <property type="entry name" value="HAMP_dom"/>
</dbReference>
<dbReference type="InterPro" id="IPR025662">
    <property type="entry name" value="Sigma_54_int_dom_ATP-bd_1"/>
</dbReference>
<dbReference type="InterPro" id="IPR009057">
    <property type="entry name" value="Homeodomain-like_sf"/>
</dbReference>
<dbReference type="Gene3D" id="3.40.50.300">
    <property type="entry name" value="P-loop containing nucleotide triphosphate hydrolases"/>
    <property type="match status" value="1"/>
</dbReference>
<dbReference type="InterPro" id="IPR025943">
    <property type="entry name" value="Sigma_54_int_dom_ATP-bd_2"/>
</dbReference>
<dbReference type="FunFam" id="3.40.50.300:FF:000006">
    <property type="entry name" value="DNA-binding transcriptional regulator NtrC"/>
    <property type="match status" value="1"/>
</dbReference>
<dbReference type="Pfam" id="PF25601">
    <property type="entry name" value="AAA_lid_14"/>
    <property type="match status" value="1"/>
</dbReference>
<dbReference type="EMBL" id="FMXO01000005">
    <property type="protein sequence ID" value="SDB20266.1"/>
    <property type="molecule type" value="Genomic_DNA"/>
</dbReference>
<protein>
    <submittedName>
        <fullName evidence="10">Transcriptional regulator containing GAF, AAA-type ATPase, and DNA-binding Fis domains</fullName>
    </submittedName>
</protein>
<dbReference type="InterPro" id="IPR027417">
    <property type="entry name" value="P-loop_NTPase"/>
</dbReference>
<keyword evidence="5" id="KW-0010">Activator</keyword>
<dbReference type="Gene3D" id="3.30.450.40">
    <property type="match status" value="1"/>
</dbReference>
<name>A0A1G6BI36_9BACT</name>
<keyword evidence="7" id="KW-1133">Transmembrane helix</keyword>
<dbReference type="Proteomes" id="UP000198771">
    <property type="component" value="Unassembled WGS sequence"/>
</dbReference>
<dbReference type="PROSITE" id="PS50045">
    <property type="entry name" value="SIGMA54_INTERACT_4"/>
    <property type="match status" value="1"/>
</dbReference>
<dbReference type="SUPFAM" id="SSF46689">
    <property type="entry name" value="Homeodomain-like"/>
    <property type="match status" value="1"/>
</dbReference>
<evidence type="ECO:0000256" key="3">
    <source>
        <dbReference type="ARBA" id="ARBA00023015"/>
    </source>
</evidence>
<dbReference type="PROSITE" id="PS00675">
    <property type="entry name" value="SIGMA54_INTERACT_1"/>
    <property type="match status" value="1"/>
</dbReference>
<dbReference type="OrthoDB" id="9763792at2"/>
<feature type="domain" description="HAMP" evidence="9">
    <location>
        <begin position="189"/>
        <end position="241"/>
    </location>
</feature>
<dbReference type="PROSITE" id="PS00688">
    <property type="entry name" value="SIGMA54_INTERACT_3"/>
    <property type="match status" value="1"/>
</dbReference>
<keyword evidence="7" id="KW-0812">Transmembrane</keyword>
<reference evidence="10 11" key="1">
    <citation type="submission" date="2016-10" db="EMBL/GenBank/DDBJ databases">
        <authorList>
            <person name="de Groot N.N."/>
        </authorList>
    </citation>
    <scope>NUCLEOTIDE SEQUENCE [LARGE SCALE GENOMIC DNA]</scope>
    <source>
        <strain evidence="10 11">ASO4-2</strain>
    </source>
</reference>
<evidence type="ECO:0000256" key="1">
    <source>
        <dbReference type="ARBA" id="ARBA00022741"/>
    </source>
</evidence>
<feature type="transmembrane region" description="Helical" evidence="7">
    <location>
        <begin position="165"/>
        <end position="188"/>
    </location>
</feature>
<proteinExistence type="predicted"/>
<evidence type="ECO:0000313" key="10">
    <source>
        <dbReference type="EMBL" id="SDB20266.1"/>
    </source>
</evidence>
<evidence type="ECO:0000259" key="9">
    <source>
        <dbReference type="PROSITE" id="PS50885"/>
    </source>
</evidence>
<dbReference type="STRING" id="617002.SAMN05660653_00959"/>
<accession>A0A1G6BI36</accession>
<dbReference type="InterPro" id="IPR025944">
    <property type="entry name" value="Sigma_54_int_dom_CS"/>
</dbReference>
<dbReference type="Pfam" id="PF00672">
    <property type="entry name" value="HAMP"/>
    <property type="match status" value="1"/>
</dbReference>
<dbReference type="GO" id="GO:0016020">
    <property type="term" value="C:membrane"/>
    <property type="evidence" value="ECO:0007669"/>
    <property type="project" value="InterPro"/>
</dbReference>
<dbReference type="CDD" id="cd00009">
    <property type="entry name" value="AAA"/>
    <property type="match status" value="1"/>
</dbReference>
<evidence type="ECO:0000259" key="8">
    <source>
        <dbReference type="PROSITE" id="PS50045"/>
    </source>
</evidence>
<evidence type="ECO:0000256" key="6">
    <source>
        <dbReference type="ARBA" id="ARBA00023163"/>
    </source>
</evidence>
<dbReference type="Pfam" id="PF02954">
    <property type="entry name" value="HTH_8"/>
    <property type="match status" value="1"/>
</dbReference>
<dbReference type="GO" id="GO:0005524">
    <property type="term" value="F:ATP binding"/>
    <property type="evidence" value="ECO:0007669"/>
    <property type="project" value="UniProtKB-KW"/>
</dbReference>
<dbReference type="CDD" id="cd06225">
    <property type="entry name" value="HAMP"/>
    <property type="match status" value="1"/>
</dbReference>
<dbReference type="InterPro" id="IPR002197">
    <property type="entry name" value="HTH_Fis"/>
</dbReference>
<keyword evidence="3" id="KW-0805">Transcription regulation</keyword>
<evidence type="ECO:0000256" key="4">
    <source>
        <dbReference type="ARBA" id="ARBA00023125"/>
    </source>
</evidence>
<dbReference type="FunFam" id="1.10.8.60:FF:000014">
    <property type="entry name" value="DNA-binding transcriptional regulator NtrC"/>
    <property type="match status" value="1"/>
</dbReference>
<dbReference type="Gene3D" id="6.10.340.10">
    <property type="match status" value="1"/>
</dbReference>
<dbReference type="SUPFAM" id="SSF158472">
    <property type="entry name" value="HAMP domain-like"/>
    <property type="match status" value="1"/>
</dbReference>
<dbReference type="Gene3D" id="1.10.10.60">
    <property type="entry name" value="Homeodomain-like"/>
    <property type="match status" value="1"/>
</dbReference>
<dbReference type="PROSITE" id="PS50885">
    <property type="entry name" value="HAMP"/>
    <property type="match status" value="1"/>
</dbReference>
<evidence type="ECO:0000313" key="11">
    <source>
        <dbReference type="Proteomes" id="UP000198771"/>
    </source>
</evidence>
<dbReference type="PROSITE" id="PS00676">
    <property type="entry name" value="SIGMA54_INTERACT_2"/>
    <property type="match status" value="1"/>
</dbReference>
<dbReference type="GO" id="GO:0007165">
    <property type="term" value="P:signal transduction"/>
    <property type="evidence" value="ECO:0007669"/>
    <property type="project" value="InterPro"/>
</dbReference>
<dbReference type="SMART" id="SM00304">
    <property type="entry name" value="HAMP"/>
    <property type="match status" value="1"/>
</dbReference>
<evidence type="ECO:0000256" key="5">
    <source>
        <dbReference type="ARBA" id="ARBA00023159"/>
    </source>
</evidence>
<dbReference type="Pfam" id="PF00158">
    <property type="entry name" value="Sigma54_activat"/>
    <property type="match status" value="1"/>
</dbReference>
<keyword evidence="2" id="KW-0067">ATP-binding</keyword>
<organism evidence="10 11">
    <name type="scientific">Desulfonatronum thiosulfatophilum</name>
    <dbReference type="NCBI Taxonomy" id="617002"/>
    <lineage>
        <taxon>Bacteria</taxon>
        <taxon>Pseudomonadati</taxon>
        <taxon>Thermodesulfobacteriota</taxon>
        <taxon>Desulfovibrionia</taxon>
        <taxon>Desulfovibrionales</taxon>
        <taxon>Desulfonatronaceae</taxon>
        <taxon>Desulfonatronum</taxon>
    </lineage>
</organism>
<feature type="domain" description="Sigma-54 factor interaction" evidence="8">
    <location>
        <begin position="428"/>
        <end position="657"/>
    </location>
</feature>
<dbReference type="GO" id="GO:0006355">
    <property type="term" value="P:regulation of DNA-templated transcription"/>
    <property type="evidence" value="ECO:0007669"/>
    <property type="project" value="InterPro"/>
</dbReference>